<proteinExistence type="predicted"/>
<gene>
    <name evidence="1" type="ORF">FOL47_005159</name>
</gene>
<organism evidence="1 2">
    <name type="scientific">Perkinsus chesapeaki</name>
    <name type="common">Clam parasite</name>
    <name type="synonym">Perkinsus andrewsi</name>
    <dbReference type="NCBI Taxonomy" id="330153"/>
    <lineage>
        <taxon>Eukaryota</taxon>
        <taxon>Sar</taxon>
        <taxon>Alveolata</taxon>
        <taxon>Perkinsozoa</taxon>
        <taxon>Perkinsea</taxon>
        <taxon>Perkinsida</taxon>
        <taxon>Perkinsidae</taxon>
        <taxon>Perkinsus</taxon>
    </lineage>
</organism>
<reference evidence="1 2" key="1">
    <citation type="submission" date="2020-04" db="EMBL/GenBank/DDBJ databases">
        <title>Perkinsus chesapeaki whole genome sequence.</title>
        <authorList>
            <person name="Bogema D.R."/>
        </authorList>
    </citation>
    <scope>NUCLEOTIDE SEQUENCE [LARGE SCALE GENOMIC DNA]</scope>
    <source>
        <strain evidence="1">ATCC PRA-425</strain>
    </source>
</reference>
<evidence type="ECO:0000313" key="2">
    <source>
        <dbReference type="Proteomes" id="UP000591131"/>
    </source>
</evidence>
<name>A0A7J6KIW5_PERCH</name>
<dbReference type="EMBL" id="JAAPAO010002892">
    <property type="protein sequence ID" value="KAF4647047.1"/>
    <property type="molecule type" value="Genomic_DNA"/>
</dbReference>
<evidence type="ECO:0000313" key="1">
    <source>
        <dbReference type="EMBL" id="KAF4647047.1"/>
    </source>
</evidence>
<dbReference type="AlphaFoldDB" id="A0A7J6KIW5"/>
<keyword evidence="2" id="KW-1185">Reference proteome</keyword>
<feature type="non-terminal residue" evidence="1">
    <location>
        <position position="209"/>
    </location>
</feature>
<comment type="caution">
    <text evidence="1">The sequence shown here is derived from an EMBL/GenBank/DDBJ whole genome shotgun (WGS) entry which is preliminary data.</text>
</comment>
<sequence>ERTRRALRAASLGLPRGLDTGIDLYVTQDHPVTTKEEVSSSSKVDNEGVKLYKRAVEVALDAYKERCSKITDGTGAANVVEWGPLVGDKDPIEDIDRHQTLIESLRGSLRRVAKEIVDASAGDDIRKWINLSRDDQGDHQEIWDSVLPLLRSRAADLRSEFYRLLDVDSETDKGPQKLRASLLRGLLLATGSQADPDDVEILDEILRGG</sequence>
<feature type="non-terminal residue" evidence="1">
    <location>
        <position position="1"/>
    </location>
</feature>
<protein>
    <submittedName>
        <fullName evidence="1">Uncharacterized protein</fullName>
    </submittedName>
</protein>
<accession>A0A7J6KIW5</accession>
<dbReference type="Proteomes" id="UP000591131">
    <property type="component" value="Unassembled WGS sequence"/>
</dbReference>